<organism evidence="4 5">
    <name type="scientific">Cyanidiococcus yangmingshanensis</name>
    <dbReference type="NCBI Taxonomy" id="2690220"/>
    <lineage>
        <taxon>Eukaryota</taxon>
        <taxon>Rhodophyta</taxon>
        <taxon>Bangiophyceae</taxon>
        <taxon>Cyanidiales</taxon>
        <taxon>Cyanidiaceae</taxon>
        <taxon>Cyanidiococcus</taxon>
    </lineage>
</organism>
<dbReference type="AlphaFoldDB" id="A0A7J7INF8"/>
<feature type="domain" description="UBC core" evidence="3">
    <location>
        <begin position="11"/>
        <end position="153"/>
    </location>
</feature>
<feature type="region of interest" description="Disordered" evidence="2">
    <location>
        <begin position="129"/>
        <end position="153"/>
    </location>
</feature>
<evidence type="ECO:0000313" key="4">
    <source>
        <dbReference type="EMBL" id="KAF6003861.1"/>
    </source>
</evidence>
<dbReference type="PROSITE" id="PS50127">
    <property type="entry name" value="UBC_2"/>
    <property type="match status" value="1"/>
</dbReference>
<sequence>MYSRNSDIKVPRNFRLLDELEKGEHGLGDVCVSYGLLDDDMTLSNWTGTILGPLNTVYENRIYNVRIYCGPDYPYKPPVVFFRTRLNMACVNNATGQVDPARCGILHNWTPECTLEILLVELRREMTNTSNRRLQQPPEGSEFPPPRNIEHIV</sequence>
<proteinExistence type="predicted"/>
<evidence type="ECO:0000259" key="3">
    <source>
        <dbReference type="PROSITE" id="PS50127"/>
    </source>
</evidence>
<evidence type="ECO:0000313" key="5">
    <source>
        <dbReference type="Proteomes" id="UP000530660"/>
    </source>
</evidence>
<dbReference type="SUPFAM" id="SSF54495">
    <property type="entry name" value="UBC-like"/>
    <property type="match status" value="1"/>
</dbReference>
<dbReference type="PANTHER" id="PTHR24068">
    <property type="entry name" value="UBIQUITIN-CONJUGATING ENZYME E2"/>
    <property type="match status" value="1"/>
</dbReference>
<protein>
    <submittedName>
        <fullName evidence="4">Ubiquitin-conjugating enzyme</fullName>
    </submittedName>
</protein>
<keyword evidence="1" id="KW-0833">Ubl conjugation pathway</keyword>
<accession>A0A7J7INF8</accession>
<evidence type="ECO:0000256" key="1">
    <source>
        <dbReference type="ARBA" id="ARBA00022786"/>
    </source>
</evidence>
<dbReference type="Proteomes" id="UP000530660">
    <property type="component" value="Unassembled WGS sequence"/>
</dbReference>
<dbReference type="FunFam" id="3.10.110.10:FF:000026">
    <property type="entry name" value="Ubiquitin-conjugating enzyme E2 variant"/>
    <property type="match status" value="1"/>
</dbReference>
<dbReference type="Gene3D" id="3.10.110.10">
    <property type="entry name" value="Ubiquitin Conjugating Enzyme"/>
    <property type="match status" value="1"/>
</dbReference>
<dbReference type="EMBL" id="VWRR01000005">
    <property type="protein sequence ID" value="KAF6003861.1"/>
    <property type="molecule type" value="Genomic_DNA"/>
</dbReference>
<gene>
    <name evidence="4" type="primary">UBE2V2</name>
    <name evidence="4" type="ORF">F1559_002823</name>
</gene>
<name>A0A7J7INF8_9RHOD</name>
<dbReference type="CDD" id="cd23807">
    <property type="entry name" value="UEV_UBE2V"/>
    <property type="match status" value="1"/>
</dbReference>
<evidence type="ECO:0000256" key="2">
    <source>
        <dbReference type="SAM" id="MobiDB-lite"/>
    </source>
</evidence>
<dbReference type="InterPro" id="IPR016135">
    <property type="entry name" value="UBQ-conjugating_enzyme/RWD"/>
</dbReference>
<dbReference type="OrthoDB" id="6508832at2759"/>
<dbReference type="SMART" id="SM00212">
    <property type="entry name" value="UBCc"/>
    <property type="match status" value="1"/>
</dbReference>
<comment type="caution">
    <text evidence="4">The sequence shown here is derived from an EMBL/GenBank/DDBJ whole genome shotgun (WGS) entry which is preliminary data.</text>
</comment>
<keyword evidence="5" id="KW-1185">Reference proteome</keyword>
<reference evidence="4 5" key="1">
    <citation type="journal article" date="2020" name="J. Phycol.">
        <title>Comparative genome analysis reveals Cyanidiococcus gen. nov., a new extremophilic red algal genus sister to Cyanidioschyzon (Cyanidioschyzonaceae, Rhodophyta).</title>
        <authorList>
            <person name="Liu S.-L."/>
            <person name="Chiang Y.-R."/>
            <person name="Yoon H.S."/>
            <person name="Fu H.-Y."/>
        </authorList>
    </citation>
    <scope>NUCLEOTIDE SEQUENCE [LARGE SCALE GENOMIC DNA]</scope>
    <source>
        <strain evidence="4 5">THAL066</strain>
    </source>
</reference>
<dbReference type="InterPro" id="IPR000608">
    <property type="entry name" value="UBC"/>
</dbReference>
<dbReference type="Pfam" id="PF00179">
    <property type="entry name" value="UQ_con"/>
    <property type="match status" value="1"/>
</dbReference>